<protein>
    <recommendedName>
        <fullName evidence="5">NodB homology domain-containing protein</fullName>
    </recommendedName>
</protein>
<evidence type="ECO:0000259" key="5">
    <source>
        <dbReference type="PROSITE" id="PS51677"/>
    </source>
</evidence>
<dbReference type="InterPro" id="IPR050248">
    <property type="entry name" value="Polysacc_deacetylase_ArnD"/>
</dbReference>
<feature type="region of interest" description="Disordered" evidence="3">
    <location>
        <begin position="328"/>
        <end position="348"/>
    </location>
</feature>
<dbReference type="InterPro" id="IPR002509">
    <property type="entry name" value="NODB_dom"/>
</dbReference>
<dbReference type="Pfam" id="PF01522">
    <property type="entry name" value="Polysacc_deac_1"/>
    <property type="match status" value="1"/>
</dbReference>
<keyword evidence="7" id="KW-1185">Reference proteome</keyword>
<dbReference type="PANTHER" id="PTHR10587">
    <property type="entry name" value="GLYCOSYL TRANSFERASE-RELATED"/>
    <property type="match status" value="1"/>
</dbReference>
<dbReference type="GeneID" id="89957054"/>
<reference evidence="6 7" key="1">
    <citation type="submission" date="2022-11" db="EMBL/GenBank/DDBJ databases">
        <title>Mucor velutinosus strain NIH1002 WGS.</title>
        <authorList>
            <person name="Subramanian P."/>
            <person name="Mullikin J.C."/>
            <person name="Segre J.A."/>
            <person name="Zelazny A.M."/>
        </authorList>
    </citation>
    <scope>NUCLEOTIDE SEQUENCE [LARGE SCALE GENOMIC DNA]</scope>
    <source>
        <strain evidence="6 7">NIH1002</strain>
    </source>
</reference>
<dbReference type="Gene3D" id="3.20.20.370">
    <property type="entry name" value="Glycoside hydrolase/deacetylase"/>
    <property type="match status" value="1"/>
</dbReference>
<dbReference type="GO" id="GO:0005975">
    <property type="term" value="P:carbohydrate metabolic process"/>
    <property type="evidence" value="ECO:0007669"/>
    <property type="project" value="InterPro"/>
</dbReference>
<feature type="domain" description="NodB homology" evidence="5">
    <location>
        <begin position="92"/>
        <end position="283"/>
    </location>
</feature>
<dbReference type="AlphaFoldDB" id="A0AAN7DAI8"/>
<feature type="signal peptide" evidence="4">
    <location>
        <begin position="1"/>
        <end position="22"/>
    </location>
</feature>
<dbReference type="GO" id="GO:0046872">
    <property type="term" value="F:metal ion binding"/>
    <property type="evidence" value="ECO:0007669"/>
    <property type="project" value="UniProtKB-KW"/>
</dbReference>
<evidence type="ECO:0000256" key="3">
    <source>
        <dbReference type="SAM" id="MobiDB-lite"/>
    </source>
</evidence>
<keyword evidence="1" id="KW-0479">Metal-binding</keyword>
<organism evidence="6 7">
    <name type="scientific">Mucor velutinosus</name>
    <dbReference type="NCBI Taxonomy" id="708070"/>
    <lineage>
        <taxon>Eukaryota</taxon>
        <taxon>Fungi</taxon>
        <taxon>Fungi incertae sedis</taxon>
        <taxon>Mucoromycota</taxon>
        <taxon>Mucoromycotina</taxon>
        <taxon>Mucoromycetes</taxon>
        <taxon>Mucorales</taxon>
        <taxon>Mucorineae</taxon>
        <taxon>Mucoraceae</taxon>
        <taxon>Mucor</taxon>
    </lineage>
</organism>
<dbReference type="SUPFAM" id="SSF88713">
    <property type="entry name" value="Glycoside hydrolase/deacetylase"/>
    <property type="match status" value="1"/>
</dbReference>
<dbReference type="InterPro" id="IPR011330">
    <property type="entry name" value="Glyco_hydro/deAcase_b/a-brl"/>
</dbReference>
<feature type="chain" id="PRO_5042936059" description="NodB homology domain-containing protein" evidence="4">
    <location>
        <begin position="23"/>
        <end position="388"/>
    </location>
</feature>
<keyword evidence="2" id="KW-0378">Hydrolase</keyword>
<dbReference type="Proteomes" id="UP001304243">
    <property type="component" value="Unassembled WGS sequence"/>
</dbReference>
<evidence type="ECO:0000256" key="2">
    <source>
        <dbReference type="ARBA" id="ARBA00022801"/>
    </source>
</evidence>
<dbReference type="GO" id="GO:0004099">
    <property type="term" value="F:chitin deacetylase activity"/>
    <property type="evidence" value="ECO:0007669"/>
    <property type="project" value="UniProtKB-ARBA"/>
</dbReference>
<dbReference type="GO" id="GO:0009272">
    <property type="term" value="P:fungal-type cell wall biogenesis"/>
    <property type="evidence" value="ECO:0007669"/>
    <property type="project" value="UniProtKB-ARBA"/>
</dbReference>
<dbReference type="PROSITE" id="PS51677">
    <property type="entry name" value="NODB"/>
    <property type="match status" value="1"/>
</dbReference>
<dbReference type="PANTHER" id="PTHR10587:SF133">
    <property type="entry name" value="CHITIN DEACETYLASE 1-RELATED"/>
    <property type="match status" value="1"/>
</dbReference>
<comment type="caution">
    <text evidence="6">The sequence shown here is derived from an EMBL/GenBank/DDBJ whole genome shotgun (WGS) entry which is preliminary data.</text>
</comment>
<dbReference type="EMBL" id="JASEJX010000024">
    <property type="protein sequence ID" value="KAK4512125.1"/>
    <property type="molecule type" value="Genomic_DNA"/>
</dbReference>
<dbReference type="RefSeq" id="XP_064678791.1">
    <property type="nucleotide sequence ID" value="XM_064832532.1"/>
</dbReference>
<name>A0AAN7DAI8_9FUNG</name>
<evidence type="ECO:0000256" key="4">
    <source>
        <dbReference type="SAM" id="SignalP"/>
    </source>
</evidence>
<accession>A0AAN7DAI8</accession>
<evidence type="ECO:0000256" key="1">
    <source>
        <dbReference type="ARBA" id="ARBA00022723"/>
    </source>
</evidence>
<sequence length="388" mass="42151">MIVKTLLSSAFVLALMSSMVQAQIDYDDVKTPKNAAWLKDVDMSLVPKLPIRAVGSGVCPDSTCDGTDNDECFESCGNAPAPEDIYGCPRDHHWALTFDDGPSNYTSELLDMLDKEDVKATFCVMGAHVEQYPDILKRAYESGHQIASHTFSHPHLMSLSNEEIIYEVRATEEAIEKAIGIKPHYIRPPFGEADARVKGLLRSMGYKVLLWNVDPTDYDVYMLRNASSVIQGSFKMAVQGNDTGLNLHEDPGFISLQHDLYKQSVDQVPKVIKQLKAKGYKFFTAAACNNDDNPHTIINADVAVAPAVVKMNAASSVAGVPKLSMQLPTAPASSSSSPSPSSASKAKASSVIKEKTAKATSDSFMTKSTASGYILSFATLVVYVTMFM</sequence>
<proteinExistence type="predicted"/>
<dbReference type="GO" id="GO:0016020">
    <property type="term" value="C:membrane"/>
    <property type="evidence" value="ECO:0007669"/>
    <property type="project" value="TreeGrafter"/>
</dbReference>
<evidence type="ECO:0000313" key="6">
    <source>
        <dbReference type="EMBL" id="KAK4512125.1"/>
    </source>
</evidence>
<keyword evidence="4" id="KW-0732">Signal</keyword>
<gene>
    <name evidence="6" type="ORF">ATC70_013368</name>
</gene>
<evidence type="ECO:0000313" key="7">
    <source>
        <dbReference type="Proteomes" id="UP001304243"/>
    </source>
</evidence>
<feature type="compositionally biased region" description="Low complexity" evidence="3">
    <location>
        <begin position="330"/>
        <end position="348"/>
    </location>
</feature>